<proteinExistence type="predicted"/>
<reference evidence="1 2" key="1">
    <citation type="submission" date="2017-03" db="EMBL/GenBank/DDBJ databases">
        <title>Genome analysis of strain PAMC 26577.</title>
        <authorList>
            <person name="Oh H.-M."/>
            <person name="Yang J.-A."/>
        </authorList>
    </citation>
    <scope>NUCLEOTIDE SEQUENCE [LARGE SCALE GENOMIC DNA]</scope>
    <source>
        <strain evidence="1 2">PAMC 26577</strain>
    </source>
</reference>
<evidence type="ECO:0000313" key="2">
    <source>
        <dbReference type="Proteomes" id="UP000195221"/>
    </source>
</evidence>
<dbReference type="EMBL" id="NBTZ01000115">
    <property type="protein sequence ID" value="OTP69362.1"/>
    <property type="molecule type" value="Genomic_DNA"/>
</dbReference>
<evidence type="ECO:0000313" key="1">
    <source>
        <dbReference type="EMBL" id="OTP69362.1"/>
    </source>
</evidence>
<accession>A0A242MDS3</accession>
<organism evidence="1 2">
    <name type="scientific">Caballeronia sordidicola</name>
    <name type="common">Burkholderia sordidicola</name>
    <dbReference type="NCBI Taxonomy" id="196367"/>
    <lineage>
        <taxon>Bacteria</taxon>
        <taxon>Pseudomonadati</taxon>
        <taxon>Pseudomonadota</taxon>
        <taxon>Betaproteobacteria</taxon>
        <taxon>Burkholderiales</taxon>
        <taxon>Burkholderiaceae</taxon>
        <taxon>Caballeronia</taxon>
    </lineage>
</organism>
<protein>
    <submittedName>
        <fullName evidence="1">Uncharacterized protein</fullName>
    </submittedName>
</protein>
<gene>
    <name evidence="1" type="ORF">PAMC26577_30455</name>
</gene>
<sequence>MAKITKSMGMVIVSPPGCDRGTEGWALRPFFFGLSVQHLG</sequence>
<dbReference type="AlphaFoldDB" id="A0A242MDS3"/>
<comment type="caution">
    <text evidence="1">The sequence shown here is derived from an EMBL/GenBank/DDBJ whole genome shotgun (WGS) entry which is preliminary data.</text>
</comment>
<dbReference type="Proteomes" id="UP000195221">
    <property type="component" value="Unassembled WGS sequence"/>
</dbReference>
<name>A0A242MDS3_CABSO</name>